<proteinExistence type="predicted"/>
<accession>C6LBP1</accession>
<evidence type="ECO:0000313" key="1">
    <source>
        <dbReference type="EMBL" id="EET61844.1"/>
    </source>
</evidence>
<gene>
    <name evidence="1" type="ORF">BRYFOR_06036</name>
</gene>
<dbReference type="EMBL" id="ACCL02000004">
    <property type="protein sequence ID" value="EET61844.1"/>
    <property type="molecule type" value="Genomic_DNA"/>
</dbReference>
<evidence type="ECO:0000313" key="2">
    <source>
        <dbReference type="Proteomes" id="UP000005561"/>
    </source>
</evidence>
<name>C6LBP1_9FIRM</name>
<organism evidence="1 2">
    <name type="scientific">Marvinbryantia formatexigens DSM 14469</name>
    <dbReference type="NCBI Taxonomy" id="478749"/>
    <lineage>
        <taxon>Bacteria</taxon>
        <taxon>Bacillati</taxon>
        <taxon>Bacillota</taxon>
        <taxon>Clostridia</taxon>
        <taxon>Lachnospirales</taxon>
        <taxon>Lachnospiraceae</taxon>
        <taxon>Marvinbryantia</taxon>
    </lineage>
</organism>
<dbReference type="AlphaFoldDB" id="C6LBP1"/>
<keyword evidence="2" id="KW-1185">Reference proteome</keyword>
<reference evidence="1" key="1">
    <citation type="submission" date="2009-07" db="EMBL/GenBank/DDBJ databases">
        <authorList>
            <person name="Weinstock G."/>
            <person name="Sodergren E."/>
            <person name="Clifton S."/>
            <person name="Fulton L."/>
            <person name="Fulton B."/>
            <person name="Courtney L."/>
            <person name="Fronick C."/>
            <person name="Harrison M."/>
            <person name="Strong C."/>
            <person name="Farmer C."/>
            <person name="Delahaunty K."/>
            <person name="Markovic C."/>
            <person name="Hall O."/>
            <person name="Minx P."/>
            <person name="Tomlinson C."/>
            <person name="Mitreva M."/>
            <person name="Nelson J."/>
            <person name="Hou S."/>
            <person name="Wollam A."/>
            <person name="Pepin K.H."/>
            <person name="Johnson M."/>
            <person name="Bhonagiri V."/>
            <person name="Nash W.E."/>
            <person name="Warren W."/>
            <person name="Chinwalla A."/>
            <person name="Mardis E.R."/>
            <person name="Wilson R.K."/>
        </authorList>
    </citation>
    <scope>NUCLEOTIDE SEQUENCE [LARGE SCALE GENOMIC DNA]</scope>
    <source>
        <strain evidence="1">DSM 14469</strain>
    </source>
</reference>
<dbReference type="Proteomes" id="UP000005561">
    <property type="component" value="Unassembled WGS sequence"/>
</dbReference>
<comment type="caution">
    <text evidence="1">The sequence shown here is derived from an EMBL/GenBank/DDBJ whole genome shotgun (WGS) entry which is preliminary data.</text>
</comment>
<protein>
    <submittedName>
        <fullName evidence="1">Uncharacterized protein</fullName>
    </submittedName>
</protein>
<sequence>MESFPADYGIQITDRHRLESIAGNNIQKILPRALTFIRHNAMIHP</sequence>